<dbReference type="GO" id="GO:0005886">
    <property type="term" value="C:plasma membrane"/>
    <property type="evidence" value="ECO:0007669"/>
    <property type="project" value="UniProtKB-SubCell"/>
</dbReference>
<evidence type="ECO:0000256" key="2">
    <source>
        <dbReference type="ARBA" id="ARBA00022448"/>
    </source>
</evidence>
<dbReference type="PANTHER" id="PTHR35011">
    <property type="entry name" value="2,3-DIKETO-L-GULONATE TRAP TRANSPORTER SMALL PERMEASE PROTEIN YIAM"/>
    <property type="match status" value="1"/>
</dbReference>
<feature type="transmembrane region" description="Helical" evidence="9">
    <location>
        <begin position="90"/>
        <end position="112"/>
    </location>
</feature>
<evidence type="ECO:0000256" key="8">
    <source>
        <dbReference type="ARBA" id="ARBA00038436"/>
    </source>
</evidence>
<evidence type="ECO:0000256" key="4">
    <source>
        <dbReference type="ARBA" id="ARBA00022519"/>
    </source>
</evidence>
<feature type="transmembrane region" description="Helical" evidence="9">
    <location>
        <begin position="48"/>
        <end position="69"/>
    </location>
</feature>
<evidence type="ECO:0000256" key="9">
    <source>
        <dbReference type="SAM" id="Phobius"/>
    </source>
</evidence>
<dbReference type="STRING" id="1936003.STSP2_01789"/>
<comment type="subcellular location">
    <subcellularLocation>
        <location evidence="1">Cell inner membrane</location>
        <topology evidence="1">Multi-pass membrane protein</topology>
    </subcellularLocation>
</comment>
<dbReference type="OrthoDB" id="9815614at2"/>
<evidence type="ECO:0000256" key="7">
    <source>
        <dbReference type="ARBA" id="ARBA00023136"/>
    </source>
</evidence>
<feature type="domain" description="Tripartite ATP-independent periplasmic transporters DctQ component" evidence="10">
    <location>
        <begin position="26"/>
        <end position="157"/>
    </location>
</feature>
<dbReference type="GO" id="GO:0015740">
    <property type="term" value="P:C4-dicarboxylate transport"/>
    <property type="evidence" value="ECO:0007669"/>
    <property type="project" value="TreeGrafter"/>
</dbReference>
<dbReference type="InterPro" id="IPR007387">
    <property type="entry name" value="TRAP_DctQ"/>
</dbReference>
<name>A0A1U9NL11_9BACT</name>
<feature type="transmembrane region" description="Helical" evidence="9">
    <location>
        <begin position="12"/>
        <end position="33"/>
    </location>
</feature>
<keyword evidence="6 9" id="KW-1133">Transmembrane helix</keyword>
<proteinExistence type="inferred from homology"/>
<keyword evidence="5 9" id="KW-0812">Transmembrane</keyword>
<organism evidence="11 12">
    <name type="scientific">Anaerohalosphaera lusitana</name>
    <dbReference type="NCBI Taxonomy" id="1936003"/>
    <lineage>
        <taxon>Bacteria</taxon>
        <taxon>Pseudomonadati</taxon>
        <taxon>Planctomycetota</taxon>
        <taxon>Phycisphaerae</taxon>
        <taxon>Sedimentisphaerales</taxon>
        <taxon>Anaerohalosphaeraceae</taxon>
        <taxon>Anaerohalosphaera</taxon>
    </lineage>
</organism>
<keyword evidence="7 9" id="KW-0472">Membrane</keyword>
<protein>
    <submittedName>
        <fullName evidence="11">2,3-diketo-L-gulonate TRAP transporter small permease protein YiaM</fullName>
    </submittedName>
</protein>
<keyword evidence="2" id="KW-0813">Transport</keyword>
<sequence length="178" mass="19699">MLKSIKNILDKTLEVTVMVAVAVLVIDVLWQVFTRFVLGQSSSWTEELATFLLIWVALLGSAVALNRGAHLGIDYFVGKFQVRTRIKIEVVVFVLVAAFSILVMMLGGWQLVTRTLELGQKTSTFKNLKMGYVYLAVPISGFFLALYSVIGVIERVQELISGNVDESLHVSDSASEID</sequence>
<dbReference type="RefSeq" id="WP_146661790.1">
    <property type="nucleotide sequence ID" value="NZ_CP019791.1"/>
</dbReference>
<dbReference type="GO" id="GO:0022857">
    <property type="term" value="F:transmembrane transporter activity"/>
    <property type="evidence" value="ECO:0007669"/>
    <property type="project" value="TreeGrafter"/>
</dbReference>
<feature type="transmembrane region" description="Helical" evidence="9">
    <location>
        <begin position="132"/>
        <end position="153"/>
    </location>
</feature>
<keyword evidence="4" id="KW-0997">Cell inner membrane</keyword>
<keyword evidence="3" id="KW-1003">Cell membrane</keyword>
<evidence type="ECO:0000256" key="6">
    <source>
        <dbReference type="ARBA" id="ARBA00022989"/>
    </source>
</evidence>
<evidence type="ECO:0000256" key="5">
    <source>
        <dbReference type="ARBA" id="ARBA00022692"/>
    </source>
</evidence>
<reference evidence="12" key="1">
    <citation type="submission" date="2017-02" db="EMBL/GenBank/DDBJ databases">
        <title>Comparative genomics and description of representatives of a novel lineage of planctomycetes thriving in anoxic sediments.</title>
        <authorList>
            <person name="Spring S."/>
            <person name="Bunk B."/>
            <person name="Sproer C."/>
        </authorList>
    </citation>
    <scope>NUCLEOTIDE SEQUENCE [LARGE SCALE GENOMIC DNA]</scope>
    <source>
        <strain evidence="12">ST-NAGAB-D1</strain>
    </source>
</reference>
<dbReference type="Pfam" id="PF04290">
    <property type="entry name" value="DctQ"/>
    <property type="match status" value="1"/>
</dbReference>
<evidence type="ECO:0000313" key="12">
    <source>
        <dbReference type="Proteomes" id="UP000189674"/>
    </source>
</evidence>
<dbReference type="AlphaFoldDB" id="A0A1U9NL11"/>
<comment type="similarity">
    <text evidence="8">Belongs to the TRAP transporter small permease family.</text>
</comment>
<gene>
    <name evidence="11" type="ORF">STSP2_01789</name>
</gene>
<dbReference type="InterPro" id="IPR055348">
    <property type="entry name" value="DctQ"/>
</dbReference>
<evidence type="ECO:0000259" key="10">
    <source>
        <dbReference type="Pfam" id="PF04290"/>
    </source>
</evidence>
<dbReference type="PANTHER" id="PTHR35011:SF2">
    <property type="entry name" value="2,3-DIKETO-L-GULONATE TRAP TRANSPORTER SMALL PERMEASE PROTEIN YIAM"/>
    <property type="match status" value="1"/>
</dbReference>
<evidence type="ECO:0000313" key="11">
    <source>
        <dbReference type="EMBL" id="AQT68621.1"/>
    </source>
</evidence>
<accession>A0A1U9NL11</accession>
<evidence type="ECO:0000256" key="3">
    <source>
        <dbReference type="ARBA" id="ARBA00022475"/>
    </source>
</evidence>
<dbReference type="Proteomes" id="UP000189674">
    <property type="component" value="Chromosome"/>
</dbReference>
<keyword evidence="12" id="KW-1185">Reference proteome</keyword>
<evidence type="ECO:0000256" key="1">
    <source>
        <dbReference type="ARBA" id="ARBA00004429"/>
    </source>
</evidence>
<dbReference type="KEGG" id="alus:STSP2_01789"/>
<dbReference type="EMBL" id="CP019791">
    <property type="protein sequence ID" value="AQT68621.1"/>
    <property type="molecule type" value="Genomic_DNA"/>
</dbReference>